<keyword evidence="5" id="KW-0176">Collagen</keyword>
<dbReference type="eggNOG" id="COG1409">
    <property type="taxonomic scope" value="Bacteria"/>
</dbReference>
<dbReference type="EMBL" id="CP001854">
    <property type="protein sequence ID" value="ADB54237.1"/>
    <property type="molecule type" value="Genomic_DNA"/>
</dbReference>
<dbReference type="Pfam" id="PF09992">
    <property type="entry name" value="NAGPA"/>
    <property type="match status" value="1"/>
</dbReference>
<dbReference type="KEGG" id="cwo:Cwoe_5836"/>
<organism evidence="5 6">
    <name type="scientific">Conexibacter woesei (strain DSM 14684 / CCUG 47730 / CIP 108061 / JCM 11494 / NBRC 100937 / ID131577)</name>
    <dbReference type="NCBI Taxonomy" id="469383"/>
    <lineage>
        <taxon>Bacteria</taxon>
        <taxon>Bacillati</taxon>
        <taxon>Actinomycetota</taxon>
        <taxon>Thermoleophilia</taxon>
        <taxon>Solirubrobacterales</taxon>
        <taxon>Conexibacteraceae</taxon>
        <taxon>Conexibacter</taxon>
    </lineage>
</organism>
<dbReference type="SUPFAM" id="SSF56300">
    <property type="entry name" value="Metallo-dependent phosphatases"/>
    <property type="match status" value="1"/>
</dbReference>
<feature type="signal peptide" evidence="2">
    <location>
        <begin position="1"/>
        <end position="34"/>
    </location>
</feature>
<sequence precursor="true">MTSSSAPRKRRWSSLPAALAAAALIVALPPAAHAGGLDLIDETEQIGPGVSMRHLKTLEAGGWFDYQLLTARLQGGVVTSDLLSGDSVTEAGPISKKADRAGAVAGVNGDFFDINNSNAPQNLAVRGGELLKSANFGLTAPATGVTRDGIGQLLSTTLDAKATFGGADLPVAALNAAGAVPADGYVAFTPKWGRSSRARSLAGVANVAEALVTDGRVVAVSDGVGAGEIPAGSFYLVGRESAADAIRALRAGDEVRLAYGLSGDVAQQLQFAIGGNEVLVRDGQVVGSDQSVHPRTAIGFKDGGRTLLLFVADGRQTQVLGMTTQKVAQLLRDAGAETAMNLDGGGSTTLVARPLGDSRAAVRNTPSDGAERHDPNGVGLFVSAGNGQVEQLVLSPSGEQARVFPGLHRTLRVKAVDDHQTPVALARGDVRWSSNEGSVDGGLLRAPENVFGQIRVKATTDTAQEEAVVRVLGELHALELSSQRLSFSATGAEQARTLKVTGRDAHGFTAPVESADLELDYDDAVVKVTPSGDALKITPLQAGGTVLTVSAGSQSVKLPISVGVQTHVNDYFLTTSPIASGNWMWTGTGTIRRTLTDTAEGVRVDYTAGRNIGITSRGTVGQFALPGAPLRVRVRVKSSANVSLTYGAFAQADGTYKNLYGAALKPGWNDVEFALPADTKYPIKLDTFQAIETTVAAQRDGSIVVGEVSADVPSEVELPEQEPLRSDRLLSADGDLQEGADFSFATLSDVQFTHVNQEMVPVAVQALRRIRATRPDLVVLNGDIVDLGAAEDMTLARRTLEAGGCQLVPLGTPDVPTPTADTVPCLYVPGNHESYVAGGQGTLDAFKAEFGRPYGYTDHKGTRFITLNSSYGSLRGSDFAQLPMLQEALEQAAGEDGIDNVMVFAHHPVDDPAETKSSQLGDRTEVQLVKKLLSDFRDDSGKGVAMVGSHAQIMNVRREEGVPYVVLPSSGKAPYGTPDRGGITGWVRWGVDSDENAAGDWLEGDVRPFAQTIDLQAPATLEVGNSAPLGGSLVQPSGVRNGSRTVPLRYPLSLRWSGSEQLAIGSGDDAVEAAREADKTAILDPQTGALTALSTGTVEVTVAADSMREGDDLAPITATKTIAVAPSTAPGPKAWISAPVFPDQAATTIGAGQPVTVANTGEEPLQVGLDRVLALEGPQGDFVVADDSCSAAPVAPGASCTVLVRFAPSRENARSSARFVFRDNTAEQRHTVTINATSTGLPRGDKGDQGQPGIPGEDGPAGPQGPQGPAGRDGPQGPAGRDGPQGESGPIGPQGPAGGDGAQGPAGAKGDTGAPGATGAKGETGERGEKGAKGDRGAAGRDALVTCTVRGGVYQRVTCVVTYSSRSALRNAKVKGTSKARLTRAGRTYASGRVGSLRASRTVSRGRYTLLVGSGKNAAKVAVTVR</sequence>
<feature type="compositionally biased region" description="Gly residues" evidence="1">
    <location>
        <begin position="1295"/>
        <end position="1304"/>
    </location>
</feature>
<feature type="chain" id="PRO_5003043459" evidence="2">
    <location>
        <begin position="35"/>
        <end position="1426"/>
    </location>
</feature>
<accession>D3F2V6</accession>
<gene>
    <name evidence="5" type="ordered locus">Cwoe_5836</name>
</gene>
<dbReference type="GO" id="GO:0005975">
    <property type="term" value="P:carbohydrate metabolic process"/>
    <property type="evidence" value="ECO:0007669"/>
    <property type="project" value="UniProtKB-ARBA"/>
</dbReference>
<reference evidence="5 6" key="1">
    <citation type="journal article" date="2010" name="Stand. Genomic Sci.">
        <title>Complete genome sequence of Conexibacter woesei type strain (ID131577).</title>
        <authorList>
            <person name="Pukall R."/>
            <person name="Lapidus A."/>
            <person name="Glavina Del Rio T."/>
            <person name="Copeland A."/>
            <person name="Tice H."/>
            <person name="Cheng J.-F."/>
            <person name="Lucas S."/>
            <person name="Chen F."/>
            <person name="Nolan M."/>
            <person name="Bruce D."/>
            <person name="Goodwin L."/>
            <person name="Pitluck S."/>
            <person name="Mavromatis K."/>
            <person name="Ivanova N."/>
            <person name="Ovchinnikova G."/>
            <person name="Pati A."/>
            <person name="Chen A."/>
            <person name="Palaniappan K."/>
            <person name="Land M."/>
            <person name="Hauser L."/>
            <person name="Chang Y.-J."/>
            <person name="Jeffries C.D."/>
            <person name="Chain P."/>
            <person name="Meincke L."/>
            <person name="Sims D."/>
            <person name="Brettin T."/>
            <person name="Detter J.C."/>
            <person name="Rohde M."/>
            <person name="Goeker M."/>
            <person name="Bristow J."/>
            <person name="Eisen J.A."/>
            <person name="Markowitz V."/>
            <person name="Kyrpides N.C."/>
            <person name="Klenk H.-P."/>
            <person name="Hugenholtz P."/>
        </authorList>
    </citation>
    <scope>NUCLEOTIDE SEQUENCE [LARGE SCALE GENOMIC DNA]</scope>
    <source>
        <strain evidence="6">DSM 14684 / CIP 108061 / JCM 11494 / NBRC 100937 / ID131577</strain>
    </source>
</reference>
<evidence type="ECO:0000313" key="6">
    <source>
        <dbReference type="Proteomes" id="UP000008229"/>
    </source>
</evidence>
<evidence type="ECO:0000313" key="5">
    <source>
        <dbReference type="EMBL" id="ADB54237.1"/>
    </source>
</evidence>
<reference evidence="6" key="2">
    <citation type="submission" date="2010-01" db="EMBL/GenBank/DDBJ databases">
        <title>The complete genome of Conexibacter woesei DSM 14684.</title>
        <authorList>
            <consortium name="US DOE Joint Genome Institute (JGI-PGF)"/>
            <person name="Lucas S."/>
            <person name="Copeland A."/>
            <person name="Lapidus A."/>
            <person name="Glavina del Rio T."/>
            <person name="Dalin E."/>
            <person name="Tice H."/>
            <person name="Bruce D."/>
            <person name="Goodwin L."/>
            <person name="Pitluck S."/>
            <person name="Kyrpides N."/>
            <person name="Mavromatis K."/>
            <person name="Ivanova N."/>
            <person name="Mikhailova N."/>
            <person name="Chertkov O."/>
            <person name="Brettin T."/>
            <person name="Detter J.C."/>
            <person name="Han C."/>
            <person name="Larimer F."/>
            <person name="Land M."/>
            <person name="Hauser L."/>
            <person name="Markowitz V."/>
            <person name="Cheng J.-F."/>
            <person name="Hugenholtz P."/>
            <person name="Woyke T."/>
            <person name="Wu D."/>
            <person name="Pukall R."/>
            <person name="Steenblock K."/>
            <person name="Schneider S."/>
            <person name="Klenk H.-P."/>
            <person name="Eisen J.A."/>
        </authorList>
    </citation>
    <scope>NUCLEOTIDE SEQUENCE [LARGE SCALE GENOMIC DNA]</scope>
    <source>
        <strain evidence="6">DSM 14684 / CIP 108061 / JCM 11494 / NBRC 100937 / ID131577</strain>
    </source>
</reference>
<dbReference type="InterPro" id="IPR008160">
    <property type="entry name" value="Collagen"/>
</dbReference>
<dbReference type="InterPro" id="IPR018711">
    <property type="entry name" value="NAGPA"/>
</dbReference>
<feature type="compositionally biased region" description="Basic and acidic residues" evidence="1">
    <location>
        <begin position="1323"/>
        <end position="1339"/>
    </location>
</feature>
<dbReference type="InterPro" id="IPR013783">
    <property type="entry name" value="Ig-like_fold"/>
</dbReference>
<dbReference type="Pfam" id="PF01391">
    <property type="entry name" value="Collagen"/>
    <property type="match status" value="1"/>
</dbReference>
<dbReference type="PANTHER" id="PTHR40446:SF2">
    <property type="entry name" value="N-ACETYLGLUCOSAMINE-1-PHOSPHODIESTER ALPHA-N-ACETYLGLUCOSAMINIDASE"/>
    <property type="match status" value="1"/>
</dbReference>
<dbReference type="InterPro" id="IPR004843">
    <property type="entry name" value="Calcineurin-like_PHP"/>
</dbReference>
<dbReference type="Gene3D" id="3.60.21.10">
    <property type="match status" value="1"/>
</dbReference>
<feature type="domain" description="Calcineurin-like phosphoesterase" evidence="3">
    <location>
        <begin position="763"/>
        <end position="918"/>
    </location>
</feature>
<dbReference type="GO" id="GO:0016787">
    <property type="term" value="F:hydrolase activity"/>
    <property type="evidence" value="ECO:0007669"/>
    <property type="project" value="InterPro"/>
</dbReference>
<dbReference type="SMR" id="D3F2V6"/>
<dbReference type="eggNOG" id="COG4632">
    <property type="taxonomic scope" value="Bacteria"/>
</dbReference>
<feature type="compositionally biased region" description="Polar residues" evidence="1">
    <location>
        <begin position="1231"/>
        <end position="1240"/>
    </location>
</feature>
<dbReference type="Proteomes" id="UP000008229">
    <property type="component" value="Chromosome"/>
</dbReference>
<dbReference type="HOGENOM" id="CLU_004974_0_0_11"/>
<evidence type="ECO:0000256" key="2">
    <source>
        <dbReference type="SAM" id="SignalP"/>
    </source>
</evidence>
<name>D3F2V6_CONWI</name>
<evidence type="ECO:0000256" key="1">
    <source>
        <dbReference type="SAM" id="MobiDB-lite"/>
    </source>
</evidence>
<feature type="domain" description="Phosphodiester glycosidase" evidence="4">
    <location>
        <begin position="209"/>
        <end position="381"/>
    </location>
</feature>
<keyword evidence="6" id="KW-1185">Reference proteome</keyword>
<dbReference type="STRING" id="469383.Cwoe_5836"/>
<keyword evidence="2" id="KW-0732">Signal</keyword>
<dbReference type="PANTHER" id="PTHR40446">
    <property type="entry name" value="N-ACETYLGLUCOSAMINE-1-PHOSPHODIESTER ALPHA-N-ACETYLGLUCOSAMINIDASE"/>
    <property type="match status" value="1"/>
</dbReference>
<proteinExistence type="predicted"/>
<feature type="region of interest" description="Disordered" evidence="1">
    <location>
        <begin position="1230"/>
        <end position="1339"/>
    </location>
</feature>
<dbReference type="RefSeq" id="WP_012937288.1">
    <property type="nucleotide sequence ID" value="NC_013739.1"/>
</dbReference>
<dbReference type="Gene3D" id="2.60.40.10">
    <property type="entry name" value="Immunoglobulins"/>
    <property type="match status" value="1"/>
</dbReference>
<feature type="compositionally biased region" description="Low complexity" evidence="1">
    <location>
        <begin position="1267"/>
        <end position="1282"/>
    </location>
</feature>
<evidence type="ECO:0000259" key="3">
    <source>
        <dbReference type="Pfam" id="PF00149"/>
    </source>
</evidence>
<protein>
    <submittedName>
        <fullName evidence="5">Collagen triple helix repeat protein</fullName>
    </submittedName>
</protein>
<dbReference type="Pfam" id="PF00149">
    <property type="entry name" value="Metallophos"/>
    <property type="match status" value="1"/>
</dbReference>
<dbReference type="InterPro" id="IPR029052">
    <property type="entry name" value="Metallo-depent_PP-like"/>
</dbReference>
<evidence type="ECO:0000259" key="4">
    <source>
        <dbReference type="Pfam" id="PF09992"/>
    </source>
</evidence>